<dbReference type="Pfam" id="PF01381">
    <property type="entry name" value="HTH_3"/>
    <property type="match status" value="1"/>
</dbReference>
<accession>A0A3A3GJQ1</accession>
<evidence type="ECO:0000256" key="1">
    <source>
        <dbReference type="ARBA" id="ARBA00023125"/>
    </source>
</evidence>
<dbReference type="Proteomes" id="UP000266177">
    <property type="component" value="Unassembled WGS sequence"/>
</dbReference>
<dbReference type="InterPro" id="IPR010982">
    <property type="entry name" value="Lambda_DNA-bd_dom_sf"/>
</dbReference>
<dbReference type="SUPFAM" id="SSF51182">
    <property type="entry name" value="RmlC-like cupins"/>
    <property type="match status" value="1"/>
</dbReference>
<dbReference type="InterPro" id="IPR011051">
    <property type="entry name" value="RmlC_Cupin_sf"/>
</dbReference>
<dbReference type="SUPFAM" id="SSF47413">
    <property type="entry name" value="lambda repressor-like DNA-binding domains"/>
    <property type="match status" value="1"/>
</dbReference>
<feature type="domain" description="HTH cro/C1-type" evidence="2">
    <location>
        <begin position="20"/>
        <end position="74"/>
    </location>
</feature>
<evidence type="ECO:0000313" key="4">
    <source>
        <dbReference type="Proteomes" id="UP000266177"/>
    </source>
</evidence>
<dbReference type="AlphaFoldDB" id="A0A3A3GJQ1"/>
<gene>
    <name evidence="3" type="ORF">DQX05_17395</name>
</gene>
<keyword evidence="1" id="KW-0238">DNA-binding</keyword>
<dbReference type="Pfam" id="PF07883">
    <property type="entry name" value="Cupin_2"/>
    <property type="match status" value="1"/>
</dbReference>
<dbReference type="OrthoDB" id="9781521at2"/>
<dbReference type="PANTHER" id="PTHR46797">
    <property type="entry name" value="HTH-TYPE TRANSCRIPTIONAL REGULATOR"/>
    <property type="match status" value="1"/>
</dbReference>
<comment type="caution">
    <text evidence="3">The sequence shown here is derived from an EMBL/GenBank/DDBJ whole genome shotgun (WGS) entry which is preliminary data.</text>
</comment>
<dbReference type="PANTHER" id="PTHR46797:SF24">
    <property type="entry name" value="DNA-BINDING PHAGE PROTEIN"/>
    <property type="match status" value="1"/>
</dbReference>
<name>A0A3A3GJQ1_PANTH</name>
<dbReference type="InterPro" id="IPR001387">
    <property type="entry name" value="Cro/C1-type_HTH"/>
</dbReference>
<evidence type="ECO:0000259" key="2">
    <source>
        <dbReference type="PROSITE" id="PS50943"/>
    </source>
</evidence>
<dbReference type="GO" id="GO:0003677">
    <property type="term" value="F:DNA binding"/>
    <property type="evidence" value="ECO:0007669"/>
    <property type="project" value="UniProtKB-KW"/>
</dbReference>
<reference evidence="3 4" key="1">
    <citation type="submission" date="2018-09" db="EMBL/GenBank/DDBJ databases">
        <title>Paenibacillus SK2017-BO5.</title>
        <authorList>
            <person name="Piskunova J.V."/>
            <person name="Dubiley S.A."/>
            <person name="Severinov K.V."/>
        </authorList>
    </citation>
    <scope>NUCLEOTIDE SEQUENCE [LARGE SCALE GENOMIC DNA]</scope>
    <source>
        <strain evidence="3 4">BO5</strain>
    </source>
</reference>
<organism evidence="3 4">
    <name type="scientific">Paenibacillus thiaminolyticus</name>
    <name type="common">Bacillus thiaminolyticus</name>
    <dbReference type="NCBI Taxonomy" id="49283"/>
    <lineage>
        <taxon>Bacteria</taxon>
        <taxon>Bacillati</taxon>
        <taxon>Bacillota</taxon>
        <taxon>Bacilli</taxon>
        <taxon>Bacillales</taxon>
        <taxon>Paenibacillaceae</taxon>
        <taxon>Paenibacillus</taxon>
    </lineage>
</organism>
<dbReference type="GO" id="GO:0003700">
    <property type="term" value="F:DNA-binding transcription factor activity"/>
    <property type="evidence" value="ECO:0007669"/>
    <property type="project" value="TreeGrafter"/>
</dbReference>
<proteinExistence type="predicted"/>
<dbReference type="PROSITE" id="PS50943">
    <property type="entry name" value="HTH_CROC1"/>
    <property type="match status" value="1"/>
</dbReference>
<dbReference type="SMART" id="SM00530">
    <property type="entry name" value="HTH_XRE"/>
    <property type="match status" value="1"/>
</dbReference>
<dbReference type="GO" id="GO:0005829">
    <property type="term" value="C:cytosol"/>
    <property type="evidence" value="ECO:0007669"/>
    <property type="project" value="TreeGrafter"/>
</dbReference>
<dbReference type="EMBL" id="QYZD01000016">
    <property type="protein sequence ID" value="RJG22441.1"/>
    <property type="molecule type" value="Genomic_DNA"/>
</dbReference>
<dbReference type="InterPro" id="IPR013096">
    <property type="entry name" value="Cupin_2"/>
</dbReference>
<protein>
    <submittedName>
        <fullName evidence="3">XRE family transcriptional regulator</fullName>
    </submittedName>
</protein>
<sequence length="189" mass="21312">MKPVHEEETKMLMQSVGGNLRRLRKERKLSLEELAALTGVSKLTLGNIERGDTNPTIGMMWKISKQLEVSLMALLKPGHAVALSRAGEGPRYDSDHPGWTLEPMFSDVREKLEMHRAYVQPHTVYIPENHHAGTMEIVTVMAGSIELTIGEKTYSLNRFDSIQFSAMESHRYHNAGEEEAVLHLTVCYP</sequence>
<dbReference type="InterPro" id="IPR050807">
    <property type="entry name" value="TransReg_Diox_bact_type"/>
</dbReference>
<dbReference type="RefSeq" id="WP_119794805.1">
    <property type="nucleotide sequence ID" value="NZ_QYZD01000016.1"/>
</dbReference>
<dbReference type="Gene3D" id="1.10.260.40">
    <property type="entry name" value="lambda repressor-like DNA-binding domains"/>
    <property type="match status" value="1"/>
</dbReference>
<dbReference type="Gene3D" id="2.60.120.10">
    <property type="entry name" value="Jelly Rolls"/>
    <property type="match status" value="1"/>
</dbReference>
<dbReference type="InterPro" id="IPR014710">
    <property type="entry name" value="RmlC-like_jellyroll"/>
</dbReference>
<dbReference type="CDD" id="cd00093">
    <property type="entry name" value="HTH_XRE"/>
    <property type="match status" value="1"/>
</dbReference>
<evidence type="ECO:0000313" key="3">
    <source>
        <dbReference type="EMBL" id="RJG22441.1"/>
    </source>
</evidence>
<dbReference type="CDD" id="cd02209">
    <property type="entry name" value="cupin_XRE_C"/>
    <property type="match status" value="1"/>
</dbReference>